<comment type="catalytic activity">
    <reaction evidence="2">
        <text>a diacylglycerol + H2O = a monoacylglycerol + a fatty acid + H(+)</text>
        <dbReference type="Rhea" id="RHEA:32731"/>
        <dbReference type="ChEBI" id="CHEBI:15377"/>
        <dbReference type="ChEBI" id="CHEBI:15378"/>
        <dbReference type="ChEBI" id="CHEBI:17408"/>
        <dbReference type="ChEBI" id="CHEBI:18035"/>
        <dbReference type="ChEBI" id="CHEBI:28868"/>
    </reaction>
</comment>
<dbReference type="CDD" id="cd00519">
    <property type="entry name" value="Lipase_3"/>
    <property type="match status" value="1"/>
</dbReference>
<proteinExistence type="inferred from homology"/>
<comment type="similarity">
    <text evidence="1">Belongs to the AB hydrolase superfamily. Lipase family. Class 3 subfamily.</text>
</comment>
<dbReference type="GO" id="GO:0006629">
    <property type="term" value="P:lipid metabolic process"/>
    <property type="evidence" value="ECO:0007669"/>
    <property type="project" value="InterPro"/>
</dbReference>
<name>R4X8K0_TAPDE</name>
<sequence length="316" mass="33707">MQFFTIILLLGHVLAAPLKSIDGTTVTSQQYADLVRNARFAAAAYTDQCSRPPNGAVLVQEIVDPLTDTQGYVARADDTKEIIVALRGSSSVVDFLTDAETSLVPCSSPGVPYPSPARCHSGFQDSWNAVQPKFLEAVTQQVQSHPGYTITVVGHSLGGGLASQAALSMVYNLPGSVITGFSFGQPRTGDVNYANFHDAALTLRQGQPSFHRSVHTTDGVPQVIRQGSTGSPVSTLAGLVLLPNNPWATTGYRHHGTEVWQYVDPASQMGTVQCAGQEDATCQDSVYIFAPLFGINLEHTRYYGVDFANTGPQCAG</sequence>
<dbReference type="Gene3D" id="3.40.50.1820">
    <property type="entry name" value="alpha/beta hydrolase"/>
    <property type="match status" value="1"/>
</dbReference>
<evidence type="ECO:0000256" key="4">
    <source>
        <dbReference type="SAM" id="SignalP"/>
    </source>
</evidence>
<evidence type="ECO:0000313" key="6">
    <source>
        <dbReference type="EMBL" id="CCG81938.1"/>
    </source>
</evidence>
<feature type="signal peptide" evidence="4">
    <location>
        <begin position="1"/>
        <end position="15"/>
    </location>
</feature>
<protein>
    <submittedName>
        <fullName evidence="6">Lipase</fullName>
    </submittedName>
</protein>
<organism evidence="6 7">
    <name type="scientific">Taphrina deformans (strain PYCC 5710 / ATCC 11124 / CBS 356.35 / IMI 108563 / JCM 9778 / NBRC 8474)</name>
    <name type="common">Peach leaf curl fungus</name>
    <name type="synonym">Lalaria deformans</name>
    <dbReference type="NCBI Taxonomy" id="1097556"/>
    <lineage>
        <taxon>Eukaryota</taxon>
        <taxon>Fungi</taxon>
        <taxon>Dikarya</taxon>
        <taxon>Ascomycota</taxon>
        <taxon>Taphrinomycotina</taxon>
        <taxon>Taphrinomycetes</taxon>
        <taxon>Taphrinales</taxon>
        <taxon>Taphrinaceae</taxon>
        <taxon>Taphrina</taxon>
    </lineage>
</organism>
<evidence type="ECO:0000256" key="1">
    <source>
        <dbReference type="ARBA" id="ARBA00043996"/>
    </source>
</evidence>
<dbReference type="InterPro" id="IPR051218">
    <property type="entry name" value="Sec_MonoDiacylglyc_Lipase"/>
</dbReference>
<dbReference type="AlphaFoldDB" id="R4X8K0"/>
<evidence type="ECO:0000256" key="3">
    <source>
        <dbReference type="ARBA" id="ARBA00048461"/>
    </source>
</evidence>
<dbReference type="InterPro" id="IPR002921">
    <property type="entry name" value="Fungal_lipase-type"/>
</dbReference>
<dbReference type="eggNOG" id="KOG4569">
    <property type="taxonomic scope" value="Eukaryota"/>
</dbReference>
<feature type="chain" id="PRO_5012022903" evidence="4">
    <location>
        <begin position="16"/>
        <end position="316"/>
    </location>
</feature>
<dbReference type="OrthoDB" id="426718at2759"/>
<dbReference type="VEuPathDB" id="FungiDB:TAPDE_001832"/>
<keyword evidence="7" id="KW-1185">Reference proteome</keyword>
<dbReference type="PANTHER" id="PTHR45856:SF11">
    <property type="entry name" value="FUNGAL LIPASE-LIKE DOMAIN-CONTAINING PROTEIN"/>
    <property type="match status" value="1"/>
</dbReference>
<dbReference type="Pfam" id="PF01764">
    <property type="entry name" value="Lipase_3"/>
    <property type="match status" value="1"/>
</dbReference>
<keyword evidence="4" id="KW-0732">Signal</keyword>
<comment type="caution">
    <text evidence="6">The sequence shown here is derived from an EMBL/GenBank/DDBJ whole genome shotgun (WGS) entry which is preliminary data.</text>
</comment>
<accession>R4X8K0</accession>
<comment type="catalytic activity">
    <reaction evidence="3">
        <text>a monoacylglycerol + H2O = glycerol + a fatty acid + H(+)</text>
        <dbReference type="Rhea" id="RHEA:15245"/>
        <dbReference type="ChEBI" id="CHEBI:15377"/>
        <dbReference type="ChEBI" id="CHEBI:15378"/>
        <dbReference type="ChEBI" id="CHEBI:17408"/>
        <dbReference type="ChEBI" id="CHEBI:17754"/>
        <dbReference type="ChEBI" id="CHEBI:28868"/>
    </reaction>
</comment>
<dbReference type="InterPro" id="IPR029058">
    <property type="entry name" value="AB_hydrolase_fold"/>
</dbReference>
<dbReference type="STRING" id="1097556.R4X8K0"/>
<reference evidence="6 7" key="1">
    <citation type="journal article" date="2013" name="MBio">
        <title>Genome sequencing of the plant pathogen Taphrina deformans, the causal agent of peach leaf curl.</title>
        <authorList>
            <person name="Cisse O.H."/>
            <person name="Almeida J.M.G.C.F."/>
            <person name="Fonseca A."/>
            <person name="Kumar A.A."/>
            <person name="Salojaervi J."/>
            <person name="Overmyer K."/>
            <person name="Hauser P.M."/>
            <person name="Pagni M."/>
        </authorList>
    </citation>
    <scope>NUCLEOTIDE SEQUENCE [LARGE SCALE GENOMIC DNA]</scope>
    <source>
        <strain evidence="7">PYCC 5710 / ATCC 11124 / CBS 356.35 / IMI 108563 / JCM 9778 / NBRC 8474</strain>
    </source>
</reference>
<gene>
    <name evidence="6" type="ORF">TAPDE_001832</name>
</gene>
<dbReference type="PANTHER" id="PTHR45856">
    <property type="entry name" value="ALPHA/BETA-HYDROLASES SUPERFAMILY PROTEIN"/>
    <property type="match status" value="1"/>
</dbReference>
<evidence type="ECO:0000259" key="5">
    <source>
        <dbReference type="Pfam" id="PF01764"/>
    </source>
</evidence>
<evidence type="ECO:0000256" key="2">
    <source>
        <dbReference type="ARBA" id="ARBA00047591"/>
    </source>
</evidence>
<dbReference type="SUPFAM" id="SSF53474">
    <property type="entry name" value="alpha/beta-Hydrolases"/>
    <property type="match status" value="1"/>
</dbReference>
<evidence type="ECO:0000313" key="7">
    <source>
        <dbReference type="Proteomes" id="UP000013776"/>
    </source>
</evidence>
<dbReference type="Proteomes" id="UP000013776">
    <property type="component" value="Unassembled WGS sequence"/>
</dbReference>
<dbReference type="EMBL" id="CAHR02000063">
    <property type="protein sequence ID" value="CCG81938.1"/>
    <property type="molecule type" value="Genomic_DNA"/>
</dbReference>
<feature type="domain" description="Fungal lipase-type" evidence="5">
    <location>
        <begin position="83"/>
        <end position="224"/>
    </location>
</feature>